<evidence type="ECO:0000313" key="1">
    <source>
        <dbReference type="Ensembl" id="ENSCPOP00000025593.1"/>
    </source>
</evidence>
<dbReference type="AlphaFoldDB" id="A0A286XJV0"/>
<dbReference type="Proteomes" id="UP000005447">
    <property type="component" value="Unassembled WGS sequence"/>
</dbReference>
<keyword evidence="2" id="KW-1185">Reference proteome</keyword>
<proteinExistence type="predicted"/>
<dbReference type="VEuPathDB" id="HostDB:ENSCPOG00000039214"/>
<organism evidence="1 2">
    <name type="scientific">Cavia porcellus</name>
    <name type="common">Guinea pig</name>
    <dbReference type="NCBI Taxonomy" id="10141"/>
    <lineage>
        <taxon>Eukaryota</taxon>
        <taxon>Metazoa</taxon>
        <taxon>Chordata</taxon>
        <taxon>Craniata</taxon>
        <taxon>Vertebrata</taxon>
        <taxon>Euteleostomi</taxon>
        <taxon>Mammalia</taxon>
        <taxon>Eutheria</taxon>
        <taxon>Euarchontoglires</taxon>
        <taxon>Glires</taxon>
        <taxon>Rodentia</taxon>
        <taxon>Hystricomorpha</taxon>
        <taxon>Caviidae</taxon>
        <taxon>Cavia</taxon>
    </lineage>
</organism>
<reference evidence="2" key="1">
    <citation type="journal article" date="2011" name="Nature">
        <title>A high-resolution map of human evolutionary constraint using 29 mammals.</title>
        <authorList>
            <person name="Lindblad-Toh K."/>
            <person name="Garber M."/>
            <person name="Zuk O."/>
            <person name="Lin M.F."/>
            <person name="Parker B.J."/>
            <person name="Washietl S."/>
            <person name="Kheradpour P."/>
            <person name="Ernst J."/>
            <person name="Jordan G."/>
            <person name="Mauceli E."/>
            <person name="Ward L.D."/>
            <person name="Lowe C.B."/>
            <person name="Holloway A.K."/>
            <person name="Clamp M."/>
            <person name="Gnerre S."/>
            <person name="Alfoldi J."/>
            <person name="Beal K."/>
            <person name="Chang J."/>
            <person name="Clawson H."/>
            <person name="Cuff J."/>
            <person name="Di Palma F."/>
            <person name="Fitzgerald S."/>
            <person name="Flicek P."/>
            <person name="Guttman M."/>
            <person name="Hubisz M.J."/>
            <person name="Jaffe D.B."/>
            <person name="Jungreis I."/>
            <person name="Kent W.J."/>
            <person name="Kostka D."/>
            <person name="Lara M."/>
            <person name="Martins A.L."/>
            <person name="Massingham T."/>
            <person name="Moltke I."/>
            <person name="Raney B.J."/>
            <person name="Rasmussen M.D."/>
            <person name="Robinson J."/>
            <person name="Stark A."/>
            <person name="Vilella A.J."/>
            <person name="Wen J."/>
            <person name="Xie X."/>
            <person name="Zody M.C."/>
            <person name="Baldwin J."/>
            <person name="Bloom T."/>
            <person name="Chin C.W."/>
            <person name="Heiman D."/>
            <person name="Nicol R."/>
            <person name="Nusbaum C."/>
            <person name="Young S."/>
            <person name="Wilkinson J."/>
            <person name="Worley K.C."/>
            <person name="Kovar C.L."/>
            <person name="Muzny D.M."/>
            <person name="Gibbs R.A."/>
            <person name="Cree A."/>
            <person name="Dihn H.H."/>
            <person name="Fowler G."/>
            <person name="Jhangiani S."/>
            <person name="Joshi V."/>
            <person name="Lee S."/>
            <person name="Lewis L.R."/>
            <person name="Nazareth L.V."/>
            <person name="Okwuonu G."/>
            <person name="Santibanez J."/>
            <person name="Warren W.C."/>
            <person name="Mardis E.R."/>
            <person name="Weinstock G.M."/>
            <person name="Wilson R.K."/>
            <person name="Delehaunty K."/>
            <person name="Dooling D."/>
            <person name="Fronik C."/>
            <person name="Fulton L."/>
            <person name="Fulton B."/>
            <person name="Graves T."/>
            <person name="Minx P."/>
            <person name="Sodergren E."/>
            <person name="Birney E."/>
            <person name="Margulies E.H."/>
            <person name="Herrero J."/>
            <person name="Green E.D."/>
            <person name="Haussler D."/>
            <person name="Siepel A."/>
            <person name="Goldman N."/>
            <person name="Pollard K.S."/>
            <person name="Pedersen J.S."/>
            <person name="Lander E.S."/>
            <person name="Kellis M."/>
        </authorList>
    </citation>
    <scope>NUCLEOTIDE SEQUENCE [LARGE SCALE GENOMIC DNA]</scope>
    <source>
        <strain evidence="2">2N</strain>
    </source>
</reference>
<dbReference type="GeneTree" id="ENSGT00940000160416"/>
<evidence type="ECO:0000313" key="2">
    <source>
        <dbReference type="Proteomes" id="UP000005447"/>
    </source>
</evidence>
<reference evidence="1" key="2">
    <citation type="submission" date="2025-08" db="UniProtKB">
        <authorList>
            <consortium name="Ensembl"/>
        </authorList>
    </citation>
    <scope>IDENTIFICATION</scope>
    <source>
        <strain evidence="1">2N</strain>
    </source>
</reference>
<sequence length="180" mass="19606">PSPMIVYAEVQQGYVPILGASVTAVIESNTGHTQTLDLLDNGAGADSYKNDGIYSRYFTTYKENGIYSLKVQAYGGRNIAMRSLRHPKNTATQISGIFNAGKIEENALKPENNQDTQPISESFTRTVSGGVFVVSQVPPLPFIDLYPPSQIRDLDATLHGDEIHLTWTAPGDDFDIGKGK</sequence>
<dbReference type="EMBL" id="AAKN02004823">
    <property type="status" value="NOT_ANNOTATED_CDS"/>
    <property type="molecule type" value="Genomic_DNA"/>
</dbReference>
<dbReference type="STRING" id="10141.ENSCPOP00000025593"/>
<protein>
    <submittedName>
        <fullName evidence="1">Uncharacterized protein</fullName>
    </submittedName>
</protein>
<dbReference type="Ensembl" id="ENSCPOT00000040514.1">
    <property type="protein sequence ID" value="ENSCPOP00000025593.1"/>
    <property type="gene ID" value="ENSCPOG00000039214.1"/>
</dbReference>
<accession>A0A286XJV0</accession>
<dbReference type="NCBIfam" id="NF041940">
    <property type="entry name" value="choice_anch_X"/>
    <property type="match status" value="1"/>
</dbReference>
<dbReference type="EMBL" id="AAKN02004824">
    <property type="status" value="NOT_ANNOTATED_CDS"/>
    <property type="molecule type" value="Genomic_DNA"/>
</dbReference>
<dbReference type="OMA" id="NGAGCEM"/>
<dbReference type="InParanoid" id="A0A286XJV0"/>
<reference evidence="1" key="3">
    <citation type="submission" date="2025-09" db="UniProtKB">
        <authorList>
            <consortium name="Ensembl"/>
        </authorList>
    </citation>
    <scope>IDENTIFICATION</scope>
    <source>
        <strain evidence="1">2N</strain>
    </source>
</reference>
<name>A0A286XJV0_CAVPO</name>